<evidence type="ECO:0000313" key="2">
    <source>
        <dbReference type="EMBL" id="KNC74777.1"/>
    </source>
</evidence>
<dbReference type="GeneID" id="25913187"/>
<accession>A0A0L0FDE0</accession>
<organism evidence="2 3">
    <name type="scientific">Sphaeroforma arctica JP610</name>
    <dbReference type="NCBI Taxonomy" id="667725"/>
    <lineage>
        <taxon>Eukaryota</taxon>
        <taxon>Ichthyosporea</taxon>
        <taxon>Ichthyophonida</taxon>
        <taxon>Sphaeroforma</taxon>
    </lineage>
</organism>
<dbReference type="AlphaFoldDB" id="A0A0L0FDE0"/>
<keyword evidence="3" id="KW-1185">Reference proteome</keyword>
<feature type="region of interest" description="Disordered" evidence="1">
    <location>
        <begin position="1"/>
        <end position="71"/>
    </location>
</feature>
<sequence length="71" mass="7749">MSQGGGSLGAMYTCNQSAKSPKLTRRQKDMAKVVDTLPAQGDMDLDEPVVPEPISTEERARMEEDPVDEPL</sequence>
<evidence type="ECO:0000256" key="1">
    <source>
        <dbReference type="SAM" id="MobiDB-lite"/>
    </source>
</evidence>
<proteinExistence type="predicted"/>
<dbReference type="Proteomes" id="UP000054560">
    <property type="component" value="Unassembled WGS sequence"/>
</dbReference>
<gene>
    <name evidence="2" type="ORF">SARC_12683</name>
</gene>
<evidence type="ECO:0000313" key="3">
    <source>
        <dbReference type="Proteomes" id="UP000054560"/>
    </source>
</evidence>
<protein>
    <submittedName>
        <fullName evidence="2">Uncharacterized protein</fullName>
    </submittedName>
</protein>
<name>A0A0L0FDE0_9EUKA</name>
<reference evidence="2 3" key="1">
    <citation type="submission" date="2011-02" db="EMBL/GenBank/DDBJ databases">
        <title>The Genome Sequence of Sphaeroforma arctica JP610.</title>
        <authorList>
            <consortium name="The Broad Institute Genome Sequencing Platform"/>
            <person name="Russ C."/>
            <person name="Cuomo C."/>
            <person name="Young S.K."/>
            <person name="Zeng Q."/>
            <person name="Gargeya S."/>
            <person name="Alvarado L."/>
            <person name="Berlin A."/>
            <person name="Chapman S.B."/>
            <person name="Chen Z."/>
            <person name="Freedman E."/>
            <person name="Gellesch M."/>
            <person name="Goldberg J."/>
            <person name="Griggs A."/>
            <person name="Gujja S."/>
            <person name="Heilman E."/>
            <person name="Heiman D."/>
            <person name="Howarth C."/>
            <person name="Mehta T."/>
            <person name="Neiman D."/>
            <person name="Pearson M."/>
            <person name="Roberts A."/>
            <person name="Saif S."/>
            <person name="Shea T."/>
            <person name="Shenoy N."/>
            <person name="Sisk P."/>
            <person name="Stolte C."/>
            <person name="Sykes S."/>
            <person name="White J."/>
            <person name="Yandava C."/>
            <person name="Burger G."/>
            <person name="Gray M.W."/>
            <person name="Holland P.W.H."/>
            <person name="King N."/>
            <person name="Lang F.B.F."/>
            <person name="Roger A.J."/>
            <person name="Ruiz-Trillo I."/>
            <person name="Haas B."/>
            <person name="Nusbaum C."/>
            <person name="Birren B."/>
        </authorList>
    </citation>
    <scope>NUCLEOTIDE SEQUENCE [LARGE SCALE GENOMIC DNA]</scope>
    <source>
        <strain evidence="2 3">JP610</strain>
    </source>
</reference>
<dbReference type="RefSeq" id="XP_014148679.1">
    <property type="nucleotide sequence ID" value="XM_014293204.1"/>
</dbReference>
<dbReference type="EMBL" id="KQ244097">
    <property type="protein sequence ID" value="KNC74777.1"/>
    <property type="molecule type" value="Genomic_DNA"/>
</dbReference>